<dbReference type="PROSITE" id="PS50888">
    <property type="entry name" value="BHLH"/>
    <property type="match status" value="1"/>
</dbReference>
<dbReference type="GO" id="GO:0046983">
    <property type="term" value="F:protein dimerization activity"/>
    <property type="evidence" value="ECO:0007669"/>
    <property type="project" value="InterPro"/>
</dbReference>
<evidence type="ECO:0000256" key="2">
    <source>
        <dbReference type="ARBA" id="ARBA00023015"/>
    </source>
</evidence>
<name>A0A1U7YT30_NICSY</name>
<dbReference type="SMART" id="SM00353">
    <property type="entry name" value="HLH"/>
    <property type="match status" value="1"/>
</dbReference>
<feature type="region of interest" description="Disordered" evidence="5">
    <location>
        <begin position="79"/>
        <end position="98"/>
    </location>
</feature>
<keyword evidence="3" id="KW-0804">Transcription</keyword>
<feature type="domain" description="BHLH" evidence="6">
    <location>
        <begin position="10"/>
        <end position="62"/>
    </location>
</feature>
<keyword evidence="7" id="KW-1185">Reference proteome</keyword>
<organism evidence="7 8">
    <name type="scientific">Nicotiana sylvestris</name>
    <name type="common">Wood tobacco</name>
    <name type="synonym">South American tobacco</name>
    <dbReference type="NCBI Taxonomy" id="4096"/>
    <lineage>
        <taxon>Eukaryota</taxon>
        <taxon>Viridiplantae</taxon>
        <taxon>Streptophyta</taxon>
        <taxon>Embryophyta</taxon>
        <taxon>Tracheophyta</taxon>
        <taxon>Spermatophyta</taxon>
        <taxon>Magnoliopsida</taxon>
        <taxon>eudicotyledons</taxon>
        <taxon>Gunneridae</taxon>
        <taxon>Pentapetalae</taxon>
        <taxon>asterids</taxon>
        <taxon>lamiids</taxon>
        <taxon>Solanales</taxon>
        <taxon>Solanaceae</taxon>
        <taxon>Nicotianoideae</taxon>
        <taxon>Nicotianeae</taxon>
        <taxon>Nicotiana</taxon>
    </lineage>
</organism>
<dbReference type="Pfam" id="PF00010">
    <property type="entry name" value="HLH"/>
    <property type="match status" value="1"/>
</dbReference>
<accession>A0A1U7YT30</accession>
<evidence type="ECO:0000256" key="4">
    <source>
        <dbReference type="ARBA" id="ARBA00023242"/>
    </source>
</evidence>
<dbReference type="PANTHER" id="PTHR13935">
    <property type="entry name" value="ACHAETE-SCUTE TRANSCRIPTION FACTOR-RELATED"/>
    <property type="match status" value="1"/>
</dbReference>
<evidence type="ECO:0000256" key="1">
    <source>
        <dbReference type="ARBA" id="ARBA00004123"/>
    </source>
</evidence>
<dbReference type="OrthoDB" id="752507at2759"/>
<evidence type="ECO:0000259" key="6">
    <source>
        <dbReference type="PROSITE" id="PS50888"/>
    </source>
</evidence>
<reference evidence="8" key="2">
    <citation type="submission" date="2025-08" db="UniProtKB">
        <authorList>
            <consortium name="RefSeq"/>
        </authorList>
    </citation>
    <scope>IDENTIFICATION</scope>
    <source>
        <tissue evidence="8">Leaf</tissue>
    </source>
</reference>
<sequence>MESGLRSNSAPKLERKYVEKNRRNNMKNLYNQLYSLLPNHASKETLTLPDQLDTATNYIKSLETKLKKKKKYMEELRISRKRPQSFNATNSEPSSSTKSLIPHIEFHEMSPTMFVVLITGLDNLATFYNVIQLLHEEGVEVVYSNFSLNGNSMLQISLETKMDKNSTMEFRATTLFDKLKELLYGSSRKNYMESHLHLWEYIFESELLGFDALELLPIASQNPTLQYNYMQKNLRNS</sequence>
<dbReference type="Proteomes" id="UP000189701">
    <property type="component" value="Unplaced"/>
</dbReference>
<gene>
    <name evidence="8" type="primary">LOC104247611</name>
</gene>
<evidence type="ECO:0000313" key="7">
    <source>
        <dbReference type="Proteomes" id="UP000189701"/>
    </source>
</evidence>
<dbReference type="InterPro" id="IPR011598">
    <property type="entry name" value="bHLH_dom"/>
</dbReference>
<dbReference type="GO" id="GO:0000981">
    <property type="term" value="F:DNA-binding transcription factor activity, RNA polymerase II-specific"/>
    <property type="evidence" value="ECO:0007669"/>
    <property type="project" value="TreeGrafter"/>
</dbReference>
<dbReference type="Gene3D" id="4.10.280.10">
    <property type="entry name" value="Helix-loop-helix DNA-binding domain"/>
    <property type="match status" value="1"/>
</dbReference>
<reference evidence="7" key="1">
    <citation type="journal article" date="2013" name="Genome Biol.">
        <title>Reference genomes and transcriptomes of Nicotiana sylvestris and Nicotiana tomentosiformis.</title>
        <authorList>
            <person name="Sierro N."/>
            <person name="Battey J.N."/>
            <person name="Ouadi S."/>
            <person name="Bovet L."/>
            <person name="Goepfert S."/>
            <person name="Bakaher N."/>
            <person name="Peitsch M.C."/>
            <person name="Ivanov N.V."/>
        </authorList>
    </citation>
    <scope>NUCLEOTIDE SEQUENCE [LARGE SCALE GENOMIC DNA]</scope>
</reference>
<feature type="compositionally biased region" description="Polar residues" evidence="5">
    <location>
        <begin position="84"/>
        <end position="98"/>
    </location>
</feature>
<evidence type="ECO:0000256" key="3">
    <source>
        <dbReference type="ARBA" id="ARBA00023163"/>
    </source>
</evidence>
<dbReference type="InterPro" id="IPR036638">
    <property type="entry name" value="HLH_DNA-bd_sf"/>
</dbReference>
<dbReference type="KEGG" id="nsy:104247611"/>
<keyword evidence="4" id="KW-0539">Nucleus</keyword>
<evidence type="ECO:0000256" key="5">
    <source>
        <dbReference type="SAM" id="MobiDB-lite"/>
    </source>
</evidence>
<dbReference type="GeneID" id="104247611"/>
<keyword evidence="2" id="KW-0805">Transcription regulation</keyword>
<dbReference type="GO" id="GO:0000977">
    <property type="term" value="F:RNA polymerase II transcription regulatory region sequence-specific DNA binding"/>
    <property type="evidence" value="ECO:0007669"/>
    <property type="project" value="TreeGrafter"/>
</dbReference>
<dbReference type="AlphaFoldDB" id="A0A1U7YT30"/>
<dbReference type="GO" id="GO:0090575">
    <property type="term" value="C:RNA polymerase II transcription regulator complex"/>
    <property type="evidence" value="ECO:0007669"/>
    <property type="project" value="TreeGrafter"/>
</dbReference>
<protein>
    <submittedName>
        <fullName evidence="8">Transcription factor bHLH120-like</fullName>
    </submittedName>
</protein>
<dbReference type="SUPFAM" id="SSF47459">
    <property type="entry name" value="HLH, helix-loop-helix DNA-binding domain"/>
    <property type="match status" value="1"/>
</dbReference>
<dbReference type="eggNOG" id="ENOG502S1BZ">
    <property type="taxonomic scope" value="Eukaryota"/>
</dbReference>
<dbReference type="STRING" id="4096.A0A1U7YT30"/>
<evidence type="ECO:0000313" key="8">
    <source>
        <dbReference type="RefSeq" id="XP_009801965.1"/>
    </source>
</evidence>
<proteinExistence type="predicted"/>
<dbReference type="InterPro" id="IPR015660">
    <property type="entry name" value="MASH1/Ascl1a-like"/>
</dbReference>
<dbReference type="PANTHER" id="PTHR13935:SF63">
    <property type="entry name" value="BHLH DOMAIN-CONTAINING PROTEIN"/>
    <property type="match status" value="1"/>
</dbReference>
<comment type="subcellular location">
    <subcellularLocation>
        <location evidence="1">Nucleus</location>
    </subcellularLocation>
</comment>
<dbReference type="RefSeq" id="XP_009801965.1">
    <property type="nucleotide sequence ID" value="XM_009803663.1"/>
</dbReference>